<dbReference type="AlphaFoldDB" id="A0A533IA74"/>
<evidence type="ECO:0008006" key="3">
    <source>
        <dbReference type="Google" id="ProtNLM"/>
    </source>
</evidence>
<reference evidence="1 2" key="1">
    <citation type="journal article" date="2017" name="Nat. Commun.">
        <title>In situ click chemistry generation of cyclooxygenase-2 inhibitors.</title>
        <authorList>
            <person name="Bhardwaj A."/>
            <person name="Kaur J."/>
            <person name="Wuest M."/>
            <person name="Wuest F."/>
        </authorList>
    </citation>
    <scope>NUCLEOTIDE SEQUENCE [LARGE SCALE GENOMIC DNA]</scope>
    <source>
        <strain evidence="1">S2_012_000_R3_94</strain>
    </source>
</reference>
<dbReference type="Proteomes" id="UP000315344">
    <property type="component" value="Unassembled WGS sequence"/>
</dbReference>
<evidence type="ECO:0000313" key="1">
    <source>
        <dbReference type="EMBL" id="TKW67651.1"/>
    </source>
</evidence>
<proteinExistence type="predicted"/>
<dbReference type="EMBL" id="VAFL01000003">
    <property type="protein sequence ID" value="TKW67651.1"/>
    <property type="molecule type" value="Genomic_DNA"/>
</dbReference>
<protein>
    <recommendedName>
        <fullName evidence="3">DUF1444 family protein</fullName>
    </recommendedName>
</protein>
<accession>A0A533IA74</accession>
<name>A0A533IA74_PARDE</name>
<gene>
    <name evidence="1" type="ORF">DI616_04860</name>
</gene>
<organism evidence="1 2">
    <name type="scientific">Paracoccus denitrificans</name>
    <dbReference type="NCBI Taxonomy" id="266"/>
    <lineage>
        <taxon>Bacteria</taxon>
        <taxon>Pseudomonadati</taxon>
        <taxon>Pseudomonadota</taxon>
        <taxon>Alphaproteobacteria</taxon>
        <taxon>Rhodobacterales</taxon>
        <taxon>Paracoccaceae</taxon>
        <taxon>Paracoccus</taxon>
    </lineage>
</organism>
<evidence type="ECO:0000313" key="2">
    <source>
        <dbReference type="Proteomes" id="UP000315344"/>
    </source>
</evidence>
<sequence>MLGFLKKLLGGRAADGPVDDRGVLSITPDDLESPDRLGPKLAAYAQMKDHIDEAVYDAEAELVRVRYASGIKASCFMGQVIPAMAAMNTAEEVTAYLENRFADIDIQSQGRLLPVLKPASYIETARQQLRELGAGEDDPLPFWHADIAPGLILLLVYDSPTSMRSLGLEELKAQWAHPNDALQQARVELVDYLNDSEFGILSMYDGKLCQLKLDGNYEASLFFVSDVWDQQQEEFGAAPAAIFAARNLVYFVNSADPDAMDLLKTLAAHDDEEPAYAILPRQIWLYEDGGWTPYDDISERPSRLN</sequence>
<comment type="caution">
    <text evidence="1">The sequence shown here is derived from an EMBL/GenBank/DDBJ whole genome shotgun (WGS) entry which is preliminary data.</text>
</comment>